<reference evidence="3 4" key="1">
    <citation type="journal article" date="2018" name="Sci. Rep.">
        <title>Comparative analysis of the Pocillopora damicornis genome highlights role of immune system in coral evolution.</title>
        <authorList>
            <person name="Cunning R."/>
            <person name="Bay R.A."/>
            <person name="Gillette P."/>
            <person name="Baker A.C."/>
            <person name="Traylor-Knowles N."/>
        </authorList>
    </citation>
    <scope>NUCLEOTIDE SEQUENCE [LARGE SCALE GENOMIC DNA]</scope>
    <source>
        <strain evidence="3">RSMAS</strain>
        <tissue evidence="3">Whole animal</tissue>
    </source>
</reference>
<keyword evidence="4" id="KW-1185">Reference proteome</keyword>
<gene>
    <name evidence="3" type="ORF">pdam_00016175</name>
</gene>
<dbReference type="Proteomes" id="UP000275408">
    <property type="component" value="Unassembled WGS sequence"/>
</dbReference>
<dbReference type="STRING" id="46731.A0A3M6UN13"/>
<dbReference type="InterPro" id="IPR010754">
    <property type="entry name" value="OPA3-like"/>
</dbReference>
<dbReference type="GO" id="GO:0005739">
    <property type="term" value="C:mitochondrion"/>
    <property type="evidence" value="ECO:0007669"/>
    <property type="project" value="TreeGrafter"/>
</dbReference>
<organism evidence="3 4">
    <name type="scientific">Pocillopora damicornis</name>
    <name type="common">Cauliflower coral</name>
    <name type="synonym">Millepora damicornis</name>
    <dbReference type="NCBI Taxonomy" id="46731"/>
    <lineage>
        <taxon>Eukaryota</taxon>
        <taxon>Metazoa</taxon>
        <taxon>Cnidaria</taxon>
        <taxon>Anthozoa</taxon>
        <taxon>Hexacorallia</taxon>
        <taxon>Scleractinia</taxon>
        <taxon>Astrocoeniina</taxon>
        <taxon>Pocilloporidae</taxon>
        <taxon>Pocillopora</taxon>
    </lineage>
</organism>
<name>A0A3M6UN13_POCDA</name>
<dbReference type="EMBL" id="RCHS01001144">
    <property type="protein sequence ID" value="RMX54989.1"/>
    <property type="molecule type" value="Genomic_DNA"/>
</dbReference>
<proteinExistence type="inferred from homology"/>
<comment type="similarity">
    <text evidence="1">Belongs to the OPA3 family.</text>
</comment>
<dbReference type="AlphaFoldDB" id="A0A3M6UN13"/>
<comment type="caution">
    <text evidence="3">The sequence shown here is derived from an EMBL/GenBank/DDBJ whole genome shotgun (WGS) entry which is preliminary data.</text>
</comment>
<dbReference type="PANTHER" id="PTHR12499:SF0">
    <property type="entry name" value="OPTIC ATROPHY 3 PROTEIN"/>
    <property type="match status" value="1"/>
</dbReference>
<protein>
    <recommendedName>
        <fullName evidence="5">OPA3-like protein</fullName>
    </recommendedName>
</protein>
<dbReference type="Pfam" id="PF07047">
    <property type="entry name" value="OPA3"/>
    <property type="match status" value="1"/>
</dbReference>
<evidence type="ECO:0000313" key="3">
    <source>
        <dbReference type="EMBL" id="RMX54989.1"/>
    </source>
</evidence>
<evidence type="ECO:0000256" key="1">
    <source>
        <dbReference type="ARBA" id="ARBA00007584"/>
    </source>
</evidence>
<sequence>MLNGCLHAAGTGSQEGYKVILTSSQCFWPDGLQPKTLFTSCYAVHAVRLVSTFVRGQFHFGVHHIFNNPKECTFADTFAMVVGAFPLFKLASLAVKQISKPIANSLKTTAKQSDFFRKYVCIWPGQGYHWLETKVKMKLMGLAGPEKVPPLSEQKAVDVGAELLGESLVFGVAAALLFLEYRRGQKKEEAKEQKQNEKLFELHSQVKELELLVETNAAQVRELTRLVHSKDS</sequence>
<keyword evidence="2" id="KW-0175">Coiled coil</keyword>
<accession>A0A3M6UN13</accession>
<evidence type="ECO:0008006" key="5">
    <source>
        <dbReference type="Google" id="ProtNLM"/>
    </source>
</evidence>
<evidence type="ECO:0000313" key="4">
    <source>
        <dbReference type="Proteomes" id="UP000275408"/>
    </source>
</evidence>
<dbReference type="GO" id="GO:0019216">
    <property type="term" value="P:regulation of lipid metabolic process"/>
    <property type="evidence" value="ECO:0007669"/>
    <property type="project" value="TreeGrafter"/>
</dbReference>
<evidence type="ECO:0000256" key="2">
    <source>
        <dbReference type="ARBA" id="ARBA00023054"/>
    </source>
</evidence>
<dbReference type="OrthoDB" id="2129069at2759"/>
<dbReference type="PANTHER" id="PTHR12499">
    <property type="entry name" value="OPTIC ATROPHY 3 PROTEIN OPA3"/>
    <property type="match status" value="1"/>
</dbReference>